<comment type="caution">
    <text evidence="1">The sequence shown here is derived from an EMBL/GenBank/DDBJ whole genome shotgun (WGS) entry which is preliminary data.</text>
</comment>
<sequence length="128" mass="14821">MKLFCTNWQIPQMRQEIRDSVQLTIKTLNKKIDYLESEIKDRDLIIDDILDKLDESEQYSRREAVRINGITEINSESTDQIVAGIGAYMGIDMSVNDINRSHRVGNPKDYDNVTKPRPIIARFKGYSV</sequence>
<dbReference type="Proteomes" id="UP001347796">
    <property type="component" value="Unassembled WGS sequence"/>
</dbReference>
<reference evidence="1 2" key="1">
    <citation type="submission" date="2024-01" db="EMBL/GenBank/DDBJ databases">
        <title>The genome of the rayed Mediterranean limpet Patella caerulea (Linnaeus, 1758).</title>
        <authorList>
            <person name="Anh-Thu Weber A."/>
            <person name="Halstead-Nussloch G."/>
        </authorList>
    </citation>
    <scope>NUCLEOTIDE SEQUENCE [LARGE SCALE GENOMIC DNA]</scope>
    <source>
        <strain evidence="1">AATW-2023a</strain>
        <tissue evidence="1">Whole specimen</tissue>
    </source>
</reference>
<organism evidence="1 2">
    <name type="scientific">Patella caerulea</name>
    <name type="common">Rayed Mediterranean limpet</name>
    <dbReference type="NCBI Taxonomy" id="87958"/>
    <lineage>
        <taxon>Eukaryota</taxon>
        <taxon>Metazoa</taxon>
        <taxon>Spiralia</taxon>
        <taxon>Lophotrochozoa</taxon>
        <taxon>Mollusca</taxon>
        <taxon>Gastropoda</taxon>
        <taxon>Patellogastropoda</taxon>
        <taxon>Patelloidea</taxon>
        <taxon>Patellidae</taxon>
        <taxon>Patella</taxon>
    </lineage>
</organism>
<keyword evidence="2" id="KW-1185">Reference proteome</keyword>
<gene>
    <name evidence="1" type="ORF">SNE40_002784</name>
</gene>
<evidence type="ECO:0000313" key="2">
    <source>
        <dbReference type="Proteomes" id="UP001347796"/>
    </source>
</evidence>
<evidence type="ECO:0000313" key="1">
    <source>
        <dbReference type="EMBL" id="KAK6191034.1"/>
    </source>
</evidence>
<accession>A0AAN8KEL9</accession>
<dbReference type="Gene3D" id="3.30.70.1820">
    <property type="entry name" value="L1 transposable element, RRM domain"/>
    <property type="match status" value="1"/>
</dbReference>
<name>A0AAN8KEL9_PATCE</name>
<dbReference type="AlphaFoldDB" id="A0AAN8KEL9"/>
<dbReference type="EMBL" id="JAZGQO010000002">
    <property type="protein sequence ID" value="KAK6191034.1"/>
    <property type="molecule type" value="Genomic_DNA"/>
</dbReference>
<proteinExistence type="predicted"/>
<protein>
    <submittedName>
        <fullName evidence="1">Uncharacterized protein</fullName>
    </submittedName>
</protein>